<dbReference type="Proteomes" id="UP000594263">
    <property type="component" value="Unplaced"/>
</dbReference>
<name>A0A7N0ZY00_KALFE</name>
<feature type="compositionally biased region" description="Polar residues" evidence="1">
    <location>
        <begin position="19"/>
        <end position="35"/>
    </location>
</feature>
<sequence>MSRQLFEMLKLAQRAVQTQDSTVTNYDVHSPTSGDVRQAHPLSAMKTACPVPGLHDHRSDPVQVSGDSLSITKIDQT</sequence>
<evidence type="ECO:0000313" key="2">
    <source>
        <dbReference type="EnsemblPlants" id="Kaladp0048s0065.1.v1.1"/>
    </source>
</evidence>
<organism evidence="2 3">
    <name type="scientific">Kalanchoe fedtschenkoi</name>
    <name type="common">Lavender scallops</name>
    <name type="synonym">South American air plant</name>
    <dbReference type="NCBI Taxonomy" id="63787"/>
    <lineage>
        <taxon>Eukaryota</taxon>
        <taxon>Viridiplantae</taxon>
        <taxon>Streptophyta</taxon>
        <taxon>Embryophyta</taxon>
        <taxon>Tracheophyta</taxon>
        <taxon>Spermatophyta</taxon>
        <taxon>Magnoliopsida</taxon>
        <taxon>eudicotyledons</taxon>
        <taxon>Gunneridae</taxon>
        <taxon>Pentapetalae</taxon>
        <taxon>Saxifragales</taxon>
        <taxon>Crassulaceae</taxon>
        <taxon>Kalanchoe</taxon>
    </lineage>
</organism>
<dbReference type="EnsemblPlants" id="Kaladp0048s0065.1.v1.1">
    <property type="protein sequence ID" value="Kaladp0048s0065.1.v1.1"/>
    <property type="gene ID" value="Kaladp0048s0065.v1.1"/>
</dbReference>
<feature type="region of interest" description="Disordered" evidence="1">
    <location>
        <begin position="52"/>
        <end position="77"/>
    </location>
</feature>
<proteinExistence type="predicted"/>
<protein>
    <submittedName>
        <fullName evidence="2">Uncharacterized protein</fullName>
    </submittedName>
</protein>
<evidence type="ECO:0000256" key="1">
    <source>
        <dbReference type="SAM" id="MobiDB-lite"/>
    </source>
</evidence>
<evidence type="ECO:0000313" key="3">
    <source>
        <dbReference type="Proteomes" id="UP000594263"/>
    </source>
</evidence>
<dbReference type="Gramene" id="Kaladp0048s0065.1.v1.1">
    <property type="protein sequence ID" value="Kaladp0048s0065.1.v1.1"/>
    <property type="gene ID" value="Kaladp0048s0065.v1.1"/>
</dbReference>
<feature type="region of interest" description="Disordered" evidence="1">
    <location>
        <begin position="19"/>
        <end position="40"/>
    </location>
</feature>
<accession>A0A7N0ZY00</accession>
<reference evidence="2" key="1">
    <citation type="submission" date="2021-01" db="UniProtKB">
        <authorList>
            <consortium name="EnsemblPlants"/>
        </authorList>
    </citation>
    <scope>IDENTIFICATION</scope>
</reference>
<feature type="compositionally biased region" description="Polar residues" evidence="1">
    <location>
        <begin position="65"/>
        <end position="77"/>
    </location>
</feature>
<keyword evidence="3" id="KW-1185">Reference proteome</keyword>
<dbReference type="AlphaFoldDB" id="A0A7N0ZY00"/>